<accession>A0ACA9UF40</accession>
<sequence length="482" mass="53943">MEASQINSETKPEKGGHDCASSLKVGESSNNSAEYNRFLELSHEFTGGKLKKLIRKCDFRVLPQLIIIYLMSYVDRTNVSNAKLFGAMEDLGLSGQQWNTCLSIFFVTYAFGGVPSNIALKRFGPKIWLPVLLTTVSLILIFTSLQQNYAGWAAFRVLLGLFEAGVFPGCSFILTQWYSPEEVGARMGFFYSGASAAGAFSGLLAYGIGQLDYTWGYRGWRLIQSLSRHRRFLVCIRHPQQRELALSRGEGVPHSTPQVLGWRRTGIGEMESFSWKHARAAFRSPHIYAVAVTEFTLCVAVYGYNFVLPTIIRDLGYSAANAQAMTVPPYVFACAVTALSGYMADRWQKRMLPLLLSNLMALAGFIVMVVSVRFPSIPELPCLVDNEASRRDWRDDQLFSTWRNCRSNVYIASTAPKYPVGFGISIGMVGAFGCVWPPLYALILKRINAKRALMSEDEIRAKYTDDELAEMGDESPLFRYSF</sequence>
<reference evidence="1" key="1">
    <citation type="submission" date="2020-04" db="EMBL/GenBank/DDBJ databases">
        <authorList>
            <person name="Broberg M."/>
        </authorList>
    </citation>
    <scope>NUCLEOTIDE SEQUENCE</scope>
</reference>
<evidence type="ECO:0000313" key="2">
    <source>
        <dbReference type="Proteomes" id="UP000836387"/>
    </source>
</evidence>
<proteinExistence type="predicted"/>
<organism evidence="1 2">
    <name type="scientific">Clonostachys rosea f. rosea IK726</name>
    <dbReference type="NCBI Taxonomy" id="1349383"/>
    <lineage>
        <taxon>Eukaryota</taxon>
        <taxon>Fungi</taxon>
        <taxon>Dikarya</taxon>
        <taxon>Ascomycota</taxon>
        <taxon>Pezizomycotina</taxon>
        <taxon>Sordariomycetes</taxon>
        <taxon>Hypocreomycetidae</taxon>
        <taxon>Hypocreales</taxon>
        <taxon>Bionectriaceae</taxon>
        <taxon>Clonostachys</taxon>
    </lineage>
</organism>
<name>A0ACA9UF40_BIOOC</name>
<dbReference type="Proteomes" id="UP000836387">
    <property type="component" value="Unassembled WGS sequence"/>
</dbReference>
<evidence type="ECO:0000313" key="1">
    <source>
        <dbReference type="EMBL" id="CAG9951970.1"/>
    </source>
</evidence>
<reference evidence="1" key="2">
    <citation type="submission" date="2021-10" db="EMBL/GenBank/DDBJ databases">
        <authorList>
            <person name="Piombo E."/>
        </authorList>
    </citation>
    <scope>NUCLEOTIDE SEQUENCE</scope>
</reference>
<dbReference type="EMBL" id="CADEHS020000453">
    <property type="protein sequence ID" value="CAG9951970.1"/>
    <property type="molecule type" value="Genomic_DNA"/>
</dbReference>
<gene>
    <name evidence="1" type="ORF">CRV2_00021189</name>
</gene>
<protein>
    <submittedName>
        <fullName evidence="1">Uncharacterized protein</fullName>
    </submittedName>
</protein>
<keyword evidence="2" id="KW-1185">Reference proteome</keyword>
<comment type="caution">
    <text evidence="1">The sequence shown here is derived from an EMBL/GenBank/DDBJ whole genome shotgun (WGS) entry which is preliminary data.</text>
</comment>